<organism evidence="2 3">
    <name type="scientific">Lentinula raphanica</name>
    <dbReference type="NCBI Taxonomy" id="153919"/>
    <lineage>
        <taxon>Eukaryota</taxon>
        <taxon>Fungi</taxon>
        <taxon>Dikarya</taxon>
        <taxon>Basidiomycota</taxon>
        <taxon>Agaricomycotina</taxon>
        <taxon>Agaricomycetes</taxon>
        <taxon>Agaricomycetidae</taxon>
        <taxon>Agaricales</taxon>
        <taxon>Marasmiineae</taxon>
        <taxon>Omphalotaceae</taxon>
        <taxon>Lentinula</taxon>
    </lineage>
</organism>
<dbReference type="EMBL" id="MU807402">
    <property type="protein sequence ID" value="KAJ3831520.1"/>
    <property type="molecule type" value="Genomic_DNA"/>
</dbReference>
<comment type="caution">
    <text evidence="2">The sequence shown here is derived from an EMBL/GenBank/DDBJ whole genome shotgun (WGS) entry which is preliminary data.</text>
</comment>
<dbReference type="Proteomes" id="UP001163846">
    <property type="component" value="Unassembled WGS sequence"/>
</dbReference>
<proteinExistence type="predicted"/>
<reference evidence="2" key="1">
    <citation type="submission" date="2022-08" db="EMBL/GenBank/DDBJ databases">
        <authorList>
            <consortium name="DOE Joint Genome Institute"/>
            <person name="Min B."/>
            <person name="Riley R."/>
            <person name="Sierra-Patev S."/>
            <person name="Naranjo-Ortiz M."/>
            <person name="Looney B."/>
            <person name="Konkel Z."/>
            <person name="Slot J.C."/>
            <person name="Sakamoto Y."/>
            <person name="Steenwyk J.L."/>
            <person name="Rokas A."/>
            <person name="Carro J."/>
            <person name="Camarero S."/>
            <person name="Ferreira P."/>
            <person name="Molpeceres G."/>
            <person name="Ruiz-Duenas F.J."/>
            <person name="Serrano A."/>
            <person name="Henrissat B."/>
            <person name="Drula E."/>
            <person name="Hughes K.W."/>
            <person name="Mata J.L."/>
            <person name="Ishikawa N.K."/>
            <person name="Vargas-Isla R."/>
            <person name="Ushijima S."/>
            <person name="Smith C.A."/>
            <person name="Ahrendt S."/>
            <person name="Andreopoulos W."/>
            <person name="He G."/>
            <person name="Labutti K."/>
            <person name="Lipzen A."/>
            <person name="Ng V."/>
            <person name="Sandor L."/>
            <person name="Barry K."/>
            <person name="Martinez A.T."/>
            <person name="Xiao Y."/>
            <person name="Gibbons J.G."/>
            <person name="Terashima K."/>
            <person name="Hibbett D.S."/>
            <person name="Grigoriev I.V."/>
        </authorList>
    </citation>
    <scope>NUCLEOTIDE SEQUENCE</scope>
    <source>
        <strain evidence="2">TFB9207</strain>
    </source>
</reference>
<evidence type="ECO:0000256" key="1">
    <source>
        <dbReference type="SAM" id="MobiDB-lite"/>
    </source>
</evidence>
<evidence type="ECO:0000313" key="2">
    <source>
        <dbReference type="EMBL" id="KAJ3831520.1"/>
    </source>
</evidence>
<evidence type="ECO:0000313" key="3">
    <source>
        <dbReference type="Proteomes" id="UP001163846"/>
    </source>
</evidence>
<protein>
    <submittedName>
        <fullName evidence="2">Uncharacterized protein</fullName>
    </submittedName>
</protein>
<gene>
    <name evidence="2" type="ORF">F5878DRAFT_647560</name>
</gene>
<keyword evidence="3" id="KW-1185">Reference proteome</keyword>
<feature type="compositionally biased region" description="Basic and acidic residues" evidence="1">
    <location>
        <begin position="492"/>
        <end position="518"/>
    </location>
</feature>
<feature type="region of interest" description="Disordered" evidence="1">
    <location>
        <begin position="481"/>
        <end position="518"/>
    </location>
</feature>
<dbReference type="AlphaFoldDB" id="A0AA38NVW5"/>
<sequence>MKNKYVLLQAEEQEFDQDSSDEGINVNTHAIPSGYDLPTSTSSFRLDRLIQHLEEAIHLHSISKNGSDHVLPTVVPPSSTHRVSFIAIGETGQHHTAFMPPFMTISHTSLSEPQRLESIPPLAVAQMSPSQIAWKDLQTTDLTSSCGLEGPRATDGTINEGSNADVGLTNEQRLLKLWMKKYSLRPAFPSALPGGIYLQARSMLPQNTDLASYLLTVPGLLYPKAPQVIFPVSRPAHSIPTSSARPDLLLPVHSPIEDIASIEQILREPFHLDEYPPHIWIKCRCGLYKDDVGLVVADDFEDVDVDVERLVLFPPRIPWTGTSDSSRSLKRKRETRRPDILSRQAGDHVARNHCLLDRRIVEGLQSGMKMLVATSTHPDHDRQVFLQTVDRFTGVYTLLKTSQRARKGVTVKVNPSTILENPRSFSVPANPAVARGLFMISVKLIRKLGKSSQFDELLDTETGCLWVEGRDLVDIYETHAIVNEEEEEDSEDKPRIEEVEDEGDKHREKERGRKENIM</sequence>
<accession>A0AA38NVW5</accession>
<name>A0AA38NVW5_9AGAR</name>